<protein>
    <submittedName>
        <fullName evidence="2">TIGR02300 family protein</fullName>
    </submittedName>
</protein>
<dbReference type="AlphaFoldDB" id="A0A368E1X5"/>
<dbReference type="EMBL" id="QOQF01000008">
    <property type="protein sequence ID" value="RCL77451.1"/>
    <property type="molecule type" value="Genomic_DNA"/>
</dbReference>
<sequence length="151" mass="16338">MEKSGILAGVIKVSKEVSKGKLGVKRICGSCGAKFYDLGKTPIICPKCGTPYEEAATPAKASAPVAPVKEKPVVEEVALESDDAADSDDVEVVADDDTTVSLEDAIEDDLSEDEEDELDELKEFDEFEEDFEEDDIDEDDSDVALIDDNEE</sequence>
<proteinExistence type="predicted"/>
<dbReference type="Pfam" id="PF09538">
    <property type="entry name" value="FYDLN_acid"/>
    <property type="match status" value="1"/>
</dbReference>
<comment type="caution">
    <text evidence="2">The sequence shown here is derived from an EMBL/GenBank/DDBJ whole genome shotgun (WGS) entry which is preliminary data.</text>
</comment>
<reference evidence="2 3" key="1">
    <citation type="journal article" date="2018" name="Microbiome">
        <title>Fine metagenomic profile of the Mediterranean stratified and mixed water columns revealed by assembly and recruitment.</title>
        <authorList>
            <person name="Haro-Moreno J.M."/>
            <person name="Lopez-Perez M."/>
            <person name="De La Torre J.R."/>
            <person name="Picazo A."/>
            <person name="Camacho A."/>
            <person name="Rodriguez-Valera F."/>
        </authorList>
    </citation>
    <scope>NUCLEOTIDE SEQUENCE [LARGE SCALE GENOMIC DNA]</scope>
    <source>
        <strain evidence="2">MED-G55</strain>
    </source>
</reference>
<evidence type="ECO:0000256" key="1">
    <source>
        <dbReference type="SAM" id="MobiDB-lite"/>
    </source>
</evidence>
<accession>A0A368E1X5</accession>
<feature type="region of interest" description="Disordered" evidence="1">
    <location>
        <begin position="96"/>
        <end position="151"/>
    </location>
</feature>
<dbReference type="NCBIfam" id="TIGR02300">
    <property type="entry name" value="FYDLN_acid"/>
    <property type="match status" value="1"/>
</dbReference>
<name>A0A368E1X5_9PROT</name>
<organism evidence="2 3">
    <name type="scientific">PS1 clade bacterium</name>
    <dbReference type="NCBI Taxonomy" id="2175152"/>
    <lineage>
        <taxon>Bacteria</taxon>
        <taxon>Pseudomonadati</taxon>
        <taxon>Pseudomonadota</taxon>
        <taxon>Alphaproteobacteria</taxon>
        <taxon>PS1 clade</taxon>
    </lineage>
</organism>
<evidence type="ECO:0000313" key="3">
    <source>
        <dbReference type="Proteomes" id="UP000252132"/>
    </source>
</evidence>
<gene>
    <name evidence="2" type="ORF">DBW69_03275</name>
</gene>
<dbReference type="Proteomes" id="UP000252132">
    <property type="component" value="Unassembled WGS sequence"/>
</dbReference>
<evidence type="ECO:0000313" key="2">
    <source>
        <dbReference type="EMBL" id="RCL77451.1"/>
    </source>
</evidence>
<dbReference type="InterPro" id="IPR012644">
    <property type="entry name" value="CHP02300_FYDLN_acid"/>
</dbReference>